<reference evidence="12 13" key="1">
    <citation type="submission" date="2015-03" db="EMBL/GenBank/DDBJ databases">
        <authorList>
            <person name="Regsiter A."/>
            <person name="william w."/>
        </authorList>
    </citation>
    <scope>NUCLEOTIDE SEQUENCE [LARGE SCALE GENOMIC DNA]</scope>
    <source>
        <strain evidence="12 13">CB1</strain>
    </source>
</reference>
<name>A0ABP1Z1N8_THIA3</name>
<evidence type="ECO:0000256" key="7">
    <source>
        <dbReference type="ARBA" id="ARBA00022967"/>
    </source>
</evidence>
<dbReference type="Pfam" id="PF00005">
    <property type="entry name" value="ABC_tran"/>
    <property type="match status" value="1"/>
</dbReference>
<proteinExistence type="predicted"/>
<evidence type="ECO:0000256" key="2">
    <source>
        <dbReference type="ARBA" id="ARBA00022475"/>
    </source>
</evidence>
<dbReference type="EC" id="3.6.3.29" evidence="12"/>
<keyword evidence="3 9" id="KW-0500">Molybdenum</keyword>
<dbReference type="GO" id="GO:0005524">
    <property type="term" value="F:ATP binding"/>
    <property type="evidence" value="ECO:0007669"/>
    <property type="project" value="UniProtKB-KW"/>
</dbReference>
<evidence type="ECO:0000313" key="13">
    <source>
        <dbReference type="Proteomes" id="UP000078599"/>
    </source>
</evidence>
<dbReference type="InterPro" id="IPR003439">
    <property type="entry name" value="ABC_transporter-like_ATP-bd"/>
</dbReference>
<dbReference type="InterPro" id="IPR011868">
    <property type="entry name" value="ModC_ABC_ATP-bd"/>
</dbReference>
<dbReference type="InterPro" id="IPR004606">
    <property type="entry name" value="Mop_domain"/>
</dbReference>
<dbReference type="Pfam" id="PF03459">
    <property type="entry name" value="TOBE"/>
    <property type="match status" value="1"/>
</dbReference>
<dbReference type="InterPro" id="IPR027417">
    <property type="entry name" value="P-loop_NTPase"/>
</dbReference>
<accession>A0ABP1Z1N8</accession>
<dbReference type="InterPro" id="IPR005116">
    <property type="entry name" value="Transp-assoc_OB_typ1"/>
</dbReference>
<keyword evidence="13" id="KW-1185">Reference proteome</keyword>
<evidence type="ECO:0000256" key="4">
    <source>
        <dbReference type="ARBA" id="ARBA00022519"/>
    </source>
</evidence>
<dbReference type="SUPFAM" id="SSF52540">
    <property type="entry name" value="P-loop containing nucleoside triphosphate hydrolases"/>
    <property type="match status" value="1"/>
</dbReference>
<dbReference type="InterPro" id="IPR003593">
    <property type="entry name" value="AAA+_ATPase"/>
</dbReference>
<evidence type="ECO:0000256" key="8">
    <source>
        <dbReference type="ARBA" id="ARBA00023136"/>
    </source>
</evidence>
<keyword evidence="4" id="KW-0997">Cell inner membrane</keyword>
<evidence type="ECO:0000256" key="1">
    <source>
        <dbReference type="ARBA" id="ARBA00022448"/>
    </source>
</evidence>
<dbReference type="PANTHER" id="PTHR43514">
    <property type="entry name" value="ABC TRANSPORTER I FAMILY MEMBER 10"/>
    <property type="match status" value="1"/>
</dbReference>
<organism evidence="12 13">
    <name type="scientific">Thiomonas arsenitoxydans (strain DSM 22701 / CIP 110005 / 3As)</name>
    <dbReference type="NCBI Taxonomy" id="426114"/>
    <lineage>
        <taxon>Bacteria</taxon>
        <taxon>Pseudomonadati</taxon>
        <taxon>Pseudomonadota</taxon>
        <taxon>Betaproteobacteria</taxon>
        <taxon>Burkholderiales</taxon>
        <taxon>Thiomonas</taxon>
    </lineage>
</organism>
<keyword evidence="5" id="KW-0547">Nucleotide-binding</keyword>
<dbReference type="InterPro" id="IPR017871">
    <property type="entry name" value="ABC_transporter-like_CS"/>
</dbReference>
<dbReference type="SMART" id="SM00382">
    <property type="entry name" value="AAA"/>
    <property type="match status" value="1"/>
</dbReference>
<feature type="domain" description="Mop" evidence="11">
    <location>
        <begin position="302"/>
        <end position="370"/>
    </location>
</feature>
<keyword evidence="6 12" id="KW-0067">ATP-binding</keyword>
<keyword evidence="2" id="KW-1003">Cell membrane</keyword>
<dbReference type="NCBIfam" id="TIGR02142">
    <property type="entry name" value="modC_ABC"/>
    <property type="match status" value="1"/>
</dbReference>
<dbReference type="SUPFAM" id="SSF50331">
    <property type="entry name" value="MOP-like"/>
    <property type="match status" value="1"/>
</dbReference>
<protein>
    <submittedName>
        <fullName evidence="12">Molybdate transporter subunit ATP-binding component of ABC superfamily</fullName>
        <ecNumber evidence="12">3.6.3.29</ecNumber>
    </submittedName>
</protein>
<dbReference type="GO" id="GO:0016787">
    <property type="term" value="F:hydrolase activity"/>
    <property type="evidence" value="ECO:0007669"/>
    <property type="project" value="UniProtKB-KW"/>
</dbReference>
<evidence type="ECO:0000259" key="10">
    <source>
        <dbReference type="PROSITE" id="PS50893"/>
    </source>
</evidence>
<evidence type="ECO:0000256" key="6">
    <source>
        <dbReference type="ARBA" id="ARBA00022840"/>
    </source>
</evidence>
<dbReference type="PROSITE" id="PS51866">
    <property type="entry name" value="MOP"/>
    <property type="match status" value="1"/>
</dbReference>
<comment type="caution">
    <text evidence="12">The sequence shown here is derived from an EMBL/GenBank/DDBJ whole genome shotgun (WGS) entry which is preliminary data.</text>
</comment>
<feature type="domain" description="ABC transporter" evidence="10">
    <location>
        <begin position="13"/>
        <end position="242"/>
    </location>
</feature>
<keyword evidence="1" id="KW-0813">Transport</keyword>
<evidence type="ECO:0000256" key="9">
    <source>
        <dbReference type="PROSITE-ProRule" id="PRU01213"/>
    </source>
</evidence>
<keyword evidence="8" id="KW-0472">Membrane</keyword>
<dbReference type="PANTHER" id="PTHR43514:SF10">
    <property type="entry name" value="MOLYBDENUM IMPORT ATP-BINDING PROTEIN MODC 2"/>
    <property type="match status" value="1"/>
</dbReference>
<sequence length="372" mass="40483">MASESEKSVNMAADTIDIDLTLRWPEFTLQVAQSLPGRGVTALFGHSGSGKTTLLRCVAGLERPRGKLHFKGQAWQDERRFLPPHQRPLGYVFQDANLFAHLSVLGNLRYGMKRAGRGDADIDPIIDLLGIGHLLPRRPALLSGGERQRVGIARALALQPQLLLMDEPLAALDLKRKLEILPYLERLHNELDIPMLYVTHAPAEVLRLADHVVMLGGGQVQASLPLREAVALPGSPLFAGQSHVAVLLGRAGAAEQGLRAFEVAGQTLRVPEDACSGCEPGRVMRLQVSARDVSVSLLQLPEVSINNQLQVRVVEIADAAHPVNVLVRLELGDGQILFAEITRASRERLELRPGLLVWALVKAVALAGDMMQ</sequence>
<keyword evidence="7" id="KW-1278">Translocase</keyword>
<gene>
    <name evidence="12" type="primary">modC</name>
    <name evidence="12" type="ORF">THICB1_110202</name>
</gene>
<dbReference type="InterPro" id="IPR008995">
    <property type="entry name" value="Mo/tungstate-bd_C_term_dom"/>
</dbReference>
<evidence type="ECO:0000256" key="5">
    <source>
        <dbReference type="ARBA" id="ARBA00022741"/>
    </source>
</evidence>
<dbReference type="PROSITE" id="PS00211">
    <property type="entry name" value="ABC_TRANSPORTER_1"/>
    <property type="match status" value="1"/>
</dbReference>
<evidence type="ECO:0000313" key="12">
    <source>
        <dbReference type="EMBL" id="CQR27781.1"/>
    </source>
</evidence>
<dbReference type="PROSITE" id="PS50893">
    <property type="entry name" value="ABC_TRANSPORTER_2"/>
    <property type="match status" value="1"/>
</dbReference>
<dbReference type="EMBL" id="CTRI01000003">
    <property type="protein sequence ID" value="CQR27781.1"/>
    <property type="molecule type" value="Genomic_DNA"/>
</dbReference>
<keyword evidence="12" id="KW-0378">Hydrolase</keyword>
<dbReference type="Proteomes" id="UP000078599">
    <property type="component" value="Unassembled WGS sequence"/>
</dbReference>
<evidence type="ECO:0000256" key="3">
    <source>
        <dbReference type="ARBA" id="ARBA00022505"/>
    </source>
</evidence>
<dbReference type="InterPro" id="IPR050334">
    <property type="entry name" value="Molybdenum_import_ModC"/>
</dbReference>
<dbReference type="Gene3D" id="2.40.50.100">
    <property type="match status" value="1"/>
</dbReference>
<evidence type="ECO:0000259" key="11">
    <source>
        <dbReference type="PROSITE" id="PS51866"/>
    </source>
</evidence>
<dbReference type="Gene3D" id="3.40.50.300">
    <property type="entry name" value="P-loop containing nucleotide triphosphate hydrolases"/>
    <property type="match status" value="1"/>
</dbReference>